<dbReference type="EMBL" id="VSSQ01021513">
    <property type="protein sequence ID" value="MPM67141.1"/>
    <property type="molecule type" value="Genomic_DNA"/>
</dbReference>
<proteinExistence type="predicted"/>
<evidence type="ECO:0000256" key="1">
    <source>
        <dbReference type="SAM" id="MobiDB-lite"/>
    </source>
</evidence>
<accession>A0A645BRA5</accession>
<dbReference type="AlphaFoldDB" id="A0A645BRA5"/>
<feature type="region of interest" description="Disordered" evidence="1">
    <location>
        <begin position="1"/>
        <end position="29"/>
    </location>
</feature>
<sequence length="66" mass="7100">MHIQHQHRGGVVFDEPRQQNAGEEGFASAGGAKNAGAALNKLIEVNTNRVILFAGLANDEVAILFW</sequence>
<name>A0A645BRA5_9ZZZZ</name>
<comment type="caution">
    <text evidence="2">The sequence shown here is derived from an EMBL/GenBank/DDBJ whole genome shotgun (WGS) entry which is preliminary data.</text>
</comment>
<evidence type="ECO:0000313" key="2">
    <source>
        <dbReference type="EMBL" id="MPM67141.1"/>
    </source>
</evidence>
<reference evidence="2" key="1">
    <citation type="submission" date="2019-08" db="EMBL/GenBank/DDBJ databases">
        <authorList>
            <person name="Kucharzyk K."/>
            <person name="Murdoch R.W."/>
            <person name="Higgins S."/>
            <person name="Loffler F."/>
        </authorList>
    </citation>
    <scope>NUCLEOTIDE SEQUENCE</scope>
</reference>
<gene>
    <name evidence="2" type="ORF">SDC9_114058</name>
</gene>
<organism evidence="2">
    <name type="scientific">bioreactor metagenome</name>
    <dbReference type="NCBI Taxonomy" id="1076179"/>
    <lineage>
        <taxon>unclassified sequences</taxon>
        <taxon>metagenomes</taxon>
        <taxon>ecological metagenomes</taxon>
    </lineage>
</organism>
<protein>
    <submittedName>
        <fullName evidence="2">Uncharacterized protein</fullName>
    </submittedName>
</protein>